<gene>
    <name evidence="2" type="ORF">JOC95_001256</name>
</gene>
<keyword evidence="3" id="KW-1185">Reference proteome</keyword>
<dbReference type="EMBL" id="JAFBED010000002">
    <property type="protein sequence ID" value="MBM7619407.1"/>
    <property type="molecule type" value="Genomic_DNA"/>
</dbReference>
<evidence type="ECO:0000259" key="1">
    <source>
        <dbReference type="Pfam" id="PF14344"/>
    </source>
</evidence>
<proteinExistence type="predicted"/>
<comment type="caution">
    <text evidence="2">The sequence shown here is derived from an EMBL/GenBank/DDBJ whole genome shotgun (WGS) entry which is preliminary data.</text>
</comment>
<dbReference type="Proteomes" id="UP000737402">
    <property type="component" value="Unassembled WGS sequence"/>
</dbReference>
<dbReference type="Pfam" id="PF14344">
    <property type="entry name" value="DUF4397"/>
    <property type="match status" value="1"/>
</dbReference>
<feature type="domain" description="DUF4397" evidence="1">
    <location>
        <begin position="60"/>
        <end position="174"/>
    </location>
</feature>
<accession>A0ABS2NXK7</accession>
<dbReference type="RefSeq" id="WP_204414417.1">
    <property type="nucleotide sequence ID" value="NZ_JAFBED010000002.1"/>
</dbReference>
<protein>
    <recommendedName>
        <fullName evidence="1">DUF4397 domain-containing protein</fullName>
    </recommendedName>
</protein>
<dbReference type="InterPro" id="IPR025510">
    <property type="entry name" value="DUF4397"/>
</dbReference>
<organism evidence="2 3">
    <name type="scientific">Sutcliffiella tianshenii</name>
    <dbReference type="NCBI Taxonomy" id="1463404"/>
    <lineage>
        <taxon>Bacteria</taxon>
        <taxon>Bacillati</taxon>
        <taxon>Bacillota</taxon>
        <taxon>Bacilli</taxon>
        <taxon>Bacillales</taxon>
        <taxon>Bacillaceae</taxon>
        <taxon>Sutcliffiella</taxon>
    </lineage>
</organism>
<evidence type="ECO:0000313" key="3">
    <source>
        <dbReference type="Proteomes" id="UP000737402"/>
    </source>
</evidence>
<reference evidence="2 3" key="1">
    <citation type="submission" date="2021-01" db="EMBL/GenBank/DDBJ databases">
        <title>Genomic Encyclopedia of Type Strains, Phase IV (KMG-IV): sequencing the most valuable type-strain genomes for metagenomic binning, comparative biology and taxonomic classification.</title>
        <authorList>
            <person name="Goeker M."/>
        </authorList>
    </citation>
    <scope>NUCLEOTIDE SEQUENCE [LARGE SCALE GENOMIC DNA]</scope>
    <source>
        <strain evidence="2 3">DSM 25879</strain>
    </source>
</reference>
<evidence type="ECO:0000313" key="2">
    <source>
        <dbReference type="EMBL" id="MBM7619407.1"/>
    </source>
</evidence>
<name>A0ABS2NXK7_9BACI</name>
<sequence>MPFESNPDSYTKATRYQLLADYYKYSDPAKHIYFYQKHYQHLYSWIQQQSIRNVSDHIISKVRVLHGAPKTSTIDVYINKELILSGLRYKNSSEYLEIPAGSYQVEITVTDKASQILSSSIIEVAQGIPYTLAALNANGKTTILLINDNEQVPPGETKVRFLHLSPTTPKVDIAVKKGDIIFSDLEYRNVTDYLGLTPMTVDFEIRLSGTKDVLMSINRVNVKPDLAYTIAVVGLLGETPKMEAIFLVP</sequence>